<dbReference type="STRING" id="243231.GSU1541"/>
<dbReference type="GO" id="GO:0004803">
    <property type="term" value="F:transposase activity"/>
    <property type="evidence" value="ECO:0007669"/>
    <property type="project" value="InterPro"/>
</dbReference>
<dbReference type="GO" id="GO:0003677">
    <property type="term" value="F:DNA binding"/>
    <property type="evidence" value="ECO:0007669"/>
    <property type="project" value="InterPro"/>
</dbReference>
<protein>
    <submittedName>
        <fullName evidence="2">Transposase, Y1_Tnp domain-containing</fullName>
    </submittedName>
</protein>
<dbReference type="DNASU" id="2685334"/>
<evidence type="ECO:0000259" key="1">
    <source>
        <dbReference type="SMART" id="SM01321"/>
    </source>
</evidence>
<accession>Q74CY0</accession>
<dbReference type="OrthoDB" id="5417118at2"/>
<dbReference type="SMR" id="Q74CY0"/>
<feature type="domain" description="Transposase IS200-like" evidence="1">
    <location>
        <begin position="9"/>
        <end position="124"/>
    </location>
</feature>
<dbReference type="InterPro" id="IPR036515">
    <property type="entry name" value="Transposase_17_sf"/>
</dbReference>
<dbReference type="EnsemblBacteria" id="AAR34915">
    <property type="protein sequence ID" value="AAR34915"/>
    <property type="gene ID" value="GSU1541"/>
</dbReference>
<name>Q74CY0_GEOSL</name>
<dbReference type="PATRIC" id="fig|243231.5.peg.1585"/>
<keyword evidence="3" id="KW-1185">Reference proteome</keyword>
<dbReference type="AlphaFoldDB" id="Q74CY0"/>
<dbReference type="eggNOG" id="COG1943">
    <property type="taxonomic scope" value="Bacteria"/>
</dbReference>
<dbReference type="SMART" id="SM01321">
    <property type="entry name" value="Y1_Tnp"/>
    <property type="match status" value="1"/>
</dbReference>
<dbReference type="HOGENOM" id="CLU_068226_1_1_7"/>
<sequence>MARANRHYIPGQVWHITHRCHKKEFLLKFARDRRRWLHWLFEAKKRFGLQVLNYAVTSNHVHLLVVDTKPEVVAKSIQLIAGRTAQEFNQRKDRKGAFWEDRYHATAIERNEHLVRCLVYIDLNMVRAGVVTHPAEWEMNGYNEIQNPPDRYAIIDRHSLFDACGFPDYGSFAEQHRKWVEDALKKGMNREGHWTESIAVGSSAFITDTQRKMGCSAKGRKLEEQVDGASFLREDAEPYHAHFTGKSEVLSPENAFFWDDYDVVPVG</sequence>
<dbReference type="GO" id="GO:0006313">
    <property type="term" value="P:DNA transposition"/>
    <property type="evidence" value="ECO:0007669"/>
    <property type="project" value="InterPro"/>
</dbReference>
<dbReference type="RefSeq" id="WP_010942188.1">
    <property type="nucleotide sequence ID" value="NC_002939.5"/>
</dbReference>
<dbReference type="KEGG" id="gsu:GSU1541"/>
<dbReference type="InParanoid" id="Q74CY0"/>
<reference evidence="2 3" key="2">
    <citation type="journal article" date="2012" name="BMC Genomics">
        <title>Comparative genomic analysis of Geobacter sulfurreducens KN400, a strain with enhanced capacity for extracellular electron transfer and electricity production.</title>
        <authorList>
            <person name="Butler J.E."/>
            <person name="Young N.D."/>
            <person name="Aklujkar M."/>
            <person name="Lovley D.R."/>
        </authorList>
    </citation>
    <scope>NUCLEOTIDE SEQUENCE [LARGE SCALE GENOMIC DNA]</scope>
    <source>
        <strain evidence="3">ATCC 51573 / DSM 12127 / PCA</strain>
    </source>
</reference>
<dbReference type="PANTHER" id="PTHR34322">
    <property type="entry name" value="TRANSPOSASE, Y1_TNP DOMAIN-CONTAINING"/>
    <property type="match status" value="1"/>
</dbReference>
<evidence type="ECO:0000313" key="2">
    <source>
        <dbReference type="EMBL" id="AAR34915.1"/>
    </source>
</evidence>
<dbReference type="InterPro" id="IPR002686">
    <property type="entry name" value="Transposase_17"/>
</dbReference>
<proteinExistence type="predicted"/>
<dbReference type="Gene3D" id="3.30.70.1290">
    <property type="entry name" value="Transposase IS200-like"/>
    <property type="match status" value="1"/>
</dbReference>
<dbReference type="EMBL" id="AE017180">
    <property type="protein sequence ID" value="AAR34915.1"/>
    <property type="molecule type" value="Genomic_DNA"/>
</dbReference>
<dbReference type="Proteomes" id="UP000000577">
    <property type="component" value="Chromosome"/>
</dbReference>
<gene>
    <name evidence="2" type="ordered locus">GSU1541</name>
</gene>
<dbReference type="SUPFAM" id="SSF143422">
    <property type="entry name" value="Transposase IS200-like"/>
    <property type="match status" value="1"/>
</dbReference>
<reference evidence="2 3" key="1">
    <citation type="journal article" date="2003" name="Science">
        <title>Genome of Geobacter sulfurreducens: metal reduction in subsurface environments.</title>
        <authorList>
            <person name="Methe B.A."/>
            <person name="Nelson K.E."/>
            <person name="Eisen J.A."/>
            <person name="Paulsen I.T."/>
            <person name="Nelson W."/>
            <person name="Heidelberg J.F."/>
            <person name="Wu D."/>
            <person name="Wu M."/>
            <person name="Ward N."/>
            <person name="Beanan M.J."/>
            <person name="Dodson R.J."/>
            <person name="Madupu R."/>
            <person name="Brinkac L.M."/>
            <person name="Daugherty S.C."/>
            <person name="DeBoy R.T."/>
            <person name="Durkin A.S."/>
            <person name="Gwinn M."/>
            <person name="Kolonay J.F."/>
            <person name="Sullivan S.A."/>
            <person name="Haft D.H."/>
            <person name="Selengut J."/>
            <person name="Davidsen T.M."/>
            <person name="Zafar N."/>
            <person name="White O."/>
            <person name="Tran B."/>
            <person name="Romero C."/>
            <person name="Forberger H.A."/>
            <person name="Weidman J."/>
            <person name="Khouri H."/>
            <person name="Feldblyum T.V."/>
            <person name="Utterback T.R."/>
            <person name="Van Aken S.E."/>
            <person name="Lovley D.R."/>
            <person name="Fraser C.M."/>
        </authorList>
    </citation>
    <scope>NUCLEOTIDE SEQUENCE [LARGE SCALE GENOMIC DNA]</scope>
    <source>
        <strain evidence="3">ATCC 51573 / DSM 12127 / PCA</strain>
    </source>
</reference>
<evidence type="ECO:0000313" key="3">
    <source>
        <dbReference type="Proteomes" id="UP000000577"/>
    </source>
</evidence>
<dbReference type="PANTHER" id="PTHR34322:SF2">
    <property type="entry name" value="TRANSPOSASE IS200-LIKE DOMAIN-CONTAINING PROTEIN"/>
    <property type="match status" value="1"/>
</dbReference>
<organism evidence="2 3">
    <name type="scientific">Geobacter sulfurreducens (strain ATCC 51573 / DSM 12127 / PCA)</name>
    <dbReference type="NCBI Taxonomy" id="243231"/>
    <lineage>
        <taxon>Bacteria</taxon>
        <taxon>Pseudomonadati</taxon>
        <taxon>Thermodesulfobacteriota</taxon>
        <taxon>Desulfuromonadia</taxon>
        <taxon>Geobacterales</taxon>
        <taxon>Geobacteraceae</taxon>
        <taxon>Geobacter</taxon>
    </lineage>
</organism>
<dbReference type="Pfam" id="PF01797">
    <property type="entry name" value="Y1_Tnp"/>
    <property type="match status" value="1"/>
</dbReference>